<dbReference type="Proteomes" id="UP000326759">
    <property type="component" value="Unassembled WGS sequence"/>
</dbReference>
<dbReference type="SUPFAM" id="SSF53218">
    <property type="entry name" value="Molybdenum cofactor biosynthesis proteins"/>
    <property type="match status" value="1"/>
</dbReference>
<dbReference type="GO" id="GO:0014069">
    <property type="term" value="C:postsynaptic density"/>
    <property type="evidence" value="ECO:0007669"/>
    <property type="project" value="UniProtKB-SubCell"/>
</dbReference>
<evidence type="ECO:0000256" key="25">
    <source>
        <dbReference type="RuleBase" id="RU365090"/>
    </source>
</evidence>
<keyword evidence="14" id="KW-0206">Cytoskeleton</keyword>
<dbReference type="CDD" id="cd00887">
    <property type="entry name" value="MoeA"/>
    <property type="match status" value="1"/>
</dbReference>
<evidence type="ECO:0000256" key="4">
    <source>
        <dbReference type="ARBA" id="ARBA00005046"/>
    </source>
</evidence>
<dbReference type="InterPro" id="IPR036135">
    <property type="entry name" value="MoeA_linker/N_sf"/>
</dbReference>
<dbReference type="Gene3D" id="2.170.190.11">
    <property type="entry name" value="Molybdopterin biosynthesis moea protein, domain 3"/>
    <property type="match status" value="1"/>
</dbReference>
<dbReference type="EMBL" id="SEYY01011795">
    <property type="protein sequence ID" value="KAB7501079.1"/>
    <property type="molecule type" value="Genomic_DNA"/>
</dbReference>
<comment type="similarity">
    <text evidence="5">In the N-terminal section; belongs to the MoaB/Mog family.</text>
</comment>
<dbReference type="Gene3D" id="3.90.105.10">
    <property type="entry name" value="Molybdopterin biosynthesis moea protein, domain 2"/>
    <property type="match status" value="1"/>
</dbReference>
<dbReference type="GO" id="GO:0061599">
    <property type="term" value="F:molybdopterin molybdotransferase activity"/>
    <property type="evidence" value="ECO:0007669"/>
    <property type="project" value="UniProtKB-UniRule"/>
</dbReference>
<dbReference type="Pfam" id="PF03453">
    <property type="entry name" value="MoeA_N"/>
    <property type="match status" value="1"/>
</dbReference>
<keyword evidence="12" id="KW-0472">Membrane</keyword>
<evidence type="ECO:0000256" key="22">
    <source>
        <dbReference type="ARBA" id="ARBA00059974"/>
    </source>
</evidence>
<dbReference type="FunFam" id="3.40.980.10:FF:000001">
    <property type="entry name" value="Molybdopterin molybdenumtransferase"/>
    <property type="match status" value="1"/>
</dbReference>
<evidence type="ECO:0000256" key="5">
    <source>
        <dbReference type="ARBA" id="ARBA00007589"/>
    </source>
</evidence>
<comment type="function">
    <text evidence="25">Catalyzes two steps in the biosynthesis of the molybdenum cofactor. In the first step, molybdopterin is adenylated. Subsequently, molybdate is inserted into adenylated molybdopterin and AMP is released.</text>
</comment>
<dbReference type="SUPFAM" id="SSF63882">
    <property type="entry name" value="MoeA N-terminal region -like"/>
    <property type="match status" value="1"/>
</dbReference>
<dbReference type="GO" id="GO:0072579">
    <property type="term" value="P:glycine receptor clustering"/>
    <property type="evidence" value="ECO:0007669"/>
    <property type="project" value="TreeGrafter"/>
</dbReference>
<dbReference type="GO" id="GO:0061598">
    <property type="term" value="F:molybdopterin adenylyltransferase activity"/>
    <property type="evidence" value="ECO:0007669"/>
    <property type="project" value="UniProtKB-UniRule"/>
</dbReference>
<dbReference type="GO" id="GO:0099634">
    <property type="term" value="C:postsynaptic specialization membrane"/>
    <property type="evidence" value="ECO:0007669"/>
    <property type="project" value="GOC"/>
</dbReference>
<evidence type="ECO:0000256" key="1">
    <source>
        <dbReference type="ARBA" id="ARBA00004245"/>
    </source>
</evidence>
<keyword evidence="25" id="KW-0500">Molybdenum</keyword>
<evidence type="ECO:0000256" key="6">
    <source>
        <dbReference type="ARBA" id="ARBA00008339"/>
    </source>
</evidence>
<keyword evidence="9" id="KW-1003">Cell membrane</keyword>
<evidence type="ECO:0000256" key="3">
    <source>
        <dbReference type="ARBA" id="ARBA00004514"/>
    </source>
</evidence>
<evidence type="ECO:0000256" key="18">
    <source>
        <dbReference type="ARBA" id="ARBA00034105"/>
    </source>
</evidence>
<keyword evidence="28" id="KW-1185">Reference proteome</keyword>
<keyword evidence="25" id="KW-0460">Magnesium</keyword>
<dbReference type="SUPFAM" id="SSF63867">
    <property type="entry name" value="MoeA C-terminal domain-like"/>
    <property type="match status" value="1"/>
</dbReference>
<proteinExistence type="inferred from homology"/>
<dbReference type="NCBIfam" id="NF045515">
    <property type="entry name" value="Glp_gephyrin"/>
    <property type="match status" value="1"/>
</dbReference>
<accession>A0A5N5T4S3</accession>
<comment type="cofactor">
    <cofactor evidence="25">
        <name>Mg(2+)</name>
        <dbReference type="ChEBI" id="CHEBI:18420"/>
    </cofactor>
</comment>
<dbReference type="EC" id="2.7.7.75" evidence="7"/>
<comment type="catalytic activity">
    <reaction evidence="19">
        <text>adenylyl-molybdopterin + molybdate = Mo-molybdopterin + AMP + H(+)</text>
        <dbReference type="Rhea" id="RHEA:35047"/>
        <dbReference type="ChEBI" id="CHEBI:15378"/>
        <dbReference type="ChEBI" id="CHEBI:36264"/>
        <dbReference type="ChEBI" id="CHEBI:62727"/>
        <dbReference type="ChEBI" id="CHEBI:71302"/>
        <dbReference type="ChEBI" id="CHEBI:456215"/>
        <dbReference type="EC" id="2.10.1.1"/>
    </reaction>
    <physiologicalReaction direction="left-to-right" evidence="19">
        <dbReference type="Rhea" id="RHEA:35048"/>
    </physiologicalReaction>
</comment>
<dbReference type="GO" id="GO:0005524">
    <property type="term" value="F:ATP binding"/>
    <property type="evidence" value="ECO:0007669"/>
    <property type="project" value="UniProtKB-UniRule"/>
</dbReference>
<evidence type="ECO:0000256" key="19">
    <source>
        <dbReference type="ARBA" id="ARBA00050229"/>
    </source>
</evidence>
<comment type="function">
    <text evidence="21">Also has a catalytic activity and catalyzes two steps in the biosynthesis of the molybdenum cofactor. In the first step, molybdopterin is adenylated. Subsequently, molybdate is inserted into adenylated molybdopterin and AMP is released.</text>
</comment>
<dbReference type="Pfam" id="PF03454">
    <property type="entry name" value="MoeA_C"/>
    <property type="match status" value="1"/>
</dbReference>
<dbReference type="GO" id="GO:0006777">
    <property type="term" value="P:Mo-molybdopterin cofactor biosynthetic process"/>
    <property type="evidence" value="ECO:0007669"/>
    <property type="project" value="UniProtKB-UniRule"/>
</dbReference>
<dbReference type="Pfam" id="PF00994">
    <property type="entry name" value="MoCF_biosynth"/>
    <property type="match status" value="1"/>
</dbReference>
<keyword evidence="25" id="KW-0479">Metal-binding</keyword>
<keyword evidence="25" id="KW-0808">Transferase</keyword>
<keyword evidence="13 25" id="KW-0501">Molybdenum cofactor biosynthesis</keyword>
<reference evidence="27 28" key="1">
    <citation type="journal article" date="2019" name="PLoS Biol.">
        <title>Sex chromosomes control vertical transmission of feminizing Wolbachia symbionts in an isopod.</title>
        <authorList>
            <person name="Becking T."/>
            <person name="Chebbi M.A."/>
            <person name="Giraud I."/>
            <person name="Moumen B."/>
            <person name="Laverre T."/>
            <person name="Caubet Y."/>
            <person name="Peccoud J."/>
            <person name="Gilbert C."/>
            <person name="Cordaux R."/>
        </authorList>
    </citation>
    <scope>NUCLEOTIDE SEQUENCE [LARGE SCALE GENOMIC DNA]</scope>
    <source>
        <strain evidence="27">ANa2</strain>
        <tissue evidence="27">Whole body excluding digestive tract and cuticle</tissue>
    </source>
</reference>
<dbReference type="InterPro" id="IPR038987">
    <property type="entry name" value="MoeA-like"/>
</dbReference>
<comment type="subcellular location">
    <subcellularLocation>
        <location evidence="2">Cell projection</location>
        <location evidence="2">Dendrite</location>
    </subcellularLocation>
    <subcellularLocation>
        <location evidence="1">Cytoplasm</location>
        <location evidence="1">Cytoskeleton</location>
    </subcellularLocation>
    <subcellularLocation>
        <location evidence="3">Cytoplasm</location>
        <location evidence="3">Cytosol</location>
    </subcellularLocation>
    <subcellularLocation>
        <location evidence="23">Postsynaptic cell membrane</location>
        <topology evidence="23">Lipid-anchor</topology>
        <orientation evidence="23">Cytoplasmic side</orientation>
    </subcellularLocation>
    <subcellularLocation>
        <location evidence="18">Postsynaptic density</location>
    </subcellularLocation>
</comment>
<name>A0A5N5T4S3_9CRUS</name>
<evidence type="ECO:0000256" key="10">
    <source>
        <dbReference type="ARBA" id="ARBA00022490"/>
    </source>
</evidence>
<comment type="similarity">
    <text evidence="6">In the C-terminal section; belongs to the MoeA family.</text>
</comment>
<protein>
    <recommendedName>
        <fullName evidence="24">Gephyrin</fullName>
        <ecNumber evidence="8">2.10.1.1</ecNumber>
        <ecNumber evidence="7">2.7.7.75</ecNumber>
    </recommendedName>
</protein>
<evidence type="ECO:0000256" key="20">
    <source>
        <dbReference type="ARBA" id="ARBA00051501"/>
    </source>
</evidence>
<evidence type="ECO:0000313" key="27">
    <source>
        <dbReference type="EMBL" id="KAB7501079.1"/>
    </source>
</evidence>
<evidence type="ECO:0000256" key="15">
    <source>
        <dbReference type="ARBA" id="ARBA00023257"/>
    </source>
</evidence>
<dbReference type="PROSITE" id="PS01079">
    <property type="entry name" value="MOCF_BIOSYNTHESIS_2"/>
    <property type="match status" value="1"/>
</dbReference>
<keyword evidence="17" id="KW-0449">Lipoprotein</keyword>
<evidence type="ECO:0000256" key="21">
    <source>
        <dbReference type="ARBA" id="ARBA00055539"/>
    </source>
</evidence>
<evidence type="ECO:0000256" key="14">
    <source>
        <dbReference type="ARBA" id="ARBA00023212"/>
    </source>
</evidence>
<dbReference type="SMART" id="SM00852">
    <property type="entry name" value="MoCF_biosynth"/>
    <property type="match status" value="1"/>
</dbReference>
<dbReference type="GO" id="GO:0046872">
    <property type="term" value="F:metal ion binding"/>
    <property type="evidence" value="ECO:0007669"/>
    <property type="project" value="UniProtKB-UniRule"/>
</dbReference>
<evidence type="ECO:0000313" key="28">
    <source>
        <dbReference type="Proteomes" id="UP000326759"/>
    </source>
</evidence>
<dbReference type="FunFam" id="2.40.340.10:FF:000001">
    <property type="entry name" value="Molybdopterin molybdenumtransferase"/>
    <property type="match status" value="1"/>
</dbReference>
<evidence type="ECO:0000256" key="23">
    <source>
        <dbReference type="ARBA" id="ARBA00060421"/>
    </source>
</evidence>
<evidence type="ECO:0000256" key="17">
    <source>
        <dbReference type="ARBA" id="ARBA00023288"/>
    </source>
</evidence>
<dbReference type="GO" id="GO:0097112">
    <property type="term" value="P:gamma-aminobutyric acid receptor clustering"/>
    <property type="evidence" value="ECO:0007669"/>
    <property type="project" value="TreeGrafter"/>
</dbReference>
<dbReference type="PANTHER" id="PTHR10192:SF5">
    <property type="entry name" value="GEPHYRIN"/>
    <property type="match status" value="1"/>
</dbReference>
<dbReference type="GO" id="GO:0005856">
    <property type="term" value="C:cytoskeleton"/>
    <property type="evidence" value="ECO:0007669"/>
    <property type="project" value="UniProtKB-SubCell"/>
</dbReference>
<dbReference type="GO" id="GO:0098970">
    <property type="term" value="P:postsynaptic neurotransmitter receptor diffusion trapping"/>
    <property type="evidence" value="ECO:0007669"/>
    <property type="project" value="TreeGrafter"/>
</dbReference>
<evidence type="ECO:0000256" key="8">
    <source>
        <dbReference type="ARBA" id="ARBA00013269"/>
    </source>
</evidence>
<evidence type="ECO:0000256" key="12">
    <source>
        <dbReference type="ARBA" id="ARBA00023136"/>
    </source>
</evidence>
<evidence type="ECO:0000256" key="11">
    <source>
        <dbReference type="ARBA" id="ARBA00023018"/>
    </source>
</evidence>
<dbReference type="InterPro" id="IPR036688">
    <property type="entry name" value="MoeA_C_domain_IV_sf"/>
</dbReference>
<keyword evidence="10" id="KW-0963">Cytoplasm</keyword>
<evidence type="ECO:0000256" key="9">
    <source>
        <dbReference type="ARBA" id="ARBA00022475"/>
    </source>
</evidence>
<comment type="function">
    <text evidence="22">Microtubule-associated protein involved in membrane protein-cytoskeleton interactions. It is thought to anchor the inhibitory glycine receptor (GLYR) to subsynaptic microtubules. Acts as a major instructive molecule at inhibitory synapses, where it also clusters GABA type A receptors.</text>
</comment>
<comment type="pathway">
    <text evidence="4 25">Cofactor biosynthesis; molybdopterin biosynthesis.</text>
</comment>
<dbReference type="InterPro" id="IPR036425">
    <property type="entry name" value="MoaB/Mog-like_dom_sf"/>
</dbReference>
<dbReference type="InterPro" id="IPR008284">
    <property type="entry name" value="MoCF_biosynth_CS"/>
</dbReference>
<evidence type="ECO:0000256" key="13">
    <source>
        <dbReference type="ARBA" id="ARBA00023150"/>
    </source>
</evidence>
<dbReference type="NCBIfam" id="TIGR00177">
    <property type="entry name" value="molyb_syn"/>
    <property type="match status" value="1"/>
</dbReference>
<dbReference type="EC" id="2.10.1.1" evidence="8"/>
<dbReference type="UniPathway" id="UPA00344"/>
<keyword evidence="16" id="KW-0966">Cell projection</keyword>
<dbReference type="AlphaFoldDB" id="A0A5N5T4S3"/>
<dbReference type="GO" id="GO:0030425">
    <property type="term" value="C:dendrite"/>
    <property type="evidence" value="ECO:0007669"/>
    <property type="project" value="UniProtKB-SubCell"/>
</dbReference>
<dbReference type="InterPro" id="IPR001453">
    <property type="entry name" value="MoaB/Mog_dom"/>
</dbReference>
<comment type="similarity">
    <text evidence="25">Belongs to the MoeA family.</text>
</comment>
<feature type="domain" description="MoaB/Mog" evidence="26">
    <location>
        <begin position="220"/>
        <end position="364"/>
    </location>
</feature>
<evidence type="ECO:0000259" key="26">
    <source>
        <dbReference type="SMART" id="SM00852"/>
    </source>
</evidence>
<dbReference type="FunFam" id="2.170.190.11:FF:000001">
    <property type="entry name" value="Molybdopterin molybdenumtransferase"/>
    <property type="match status" value="1"/>
</dbReference>
<dbReference type="GO" id="GO:0007529">
    <property type="term" value="P:establishment of synaptic specificity at neuromuscular junction"/>
    <property type="evidence" value="ECO:0007669"/>
    <property type="project" value="TreeGrafter"/>
</dbReference>
<dbReference type="InterPro" id="IPR005110">
    <property type="entry name" value="MoeA_linker/N"/>
</dbReference>
<sequence>MVVEVSATDSYDADGDDDEVLSKAQIPKVARRHRQSPYPLISVEQAQAKVMSNAFPLSSETVKTTEALGFSLFEDVYAKEPIPPFPASVKDGYAVIAADGAGPRRVIGLSCAGVEPHLQEVFSGACMRVNTGAPMPPGADAVIQVEDTKVIVESDDGSEEIEIEILKAPSEGQDIRPKGCDISMGELLFTQGQYVGPSEIGVLVSAGVMEIVVHKKPLVAVLSTGNELQSPFDPQLLEGHIYDSNKVTLLSLLKQHSIPAFDAGIAKDDPTHLLRLIRRALRKADILVTSGGVSMGEKDLLRPVLLTDLKAKVHFAQVFMKPGKPTTFATCVFNGKSKLILGLPGNPVSAVVTSHLYLLPLCRKMSGVSDYHSTIIRAKLASKVRLDPRPEYHRVTLSWSSADNLPTAHSTGKQMSSRLMSMASAQALLQLPPTTKEMPILPAGSVVEAIILNI</sequence>
<gene>
    <name evidence="27" type="primary">GPHN</name>
    <name evidence="27" type="ORF">Anas_12261</name>
</gene>
<comment type="catalytic activity">
    <reaction evidence="20">
        <text>molybdopterin + ATP + H(+) = adenylyl-molybdopterin + diphosphate</text>
        <dbReference type="Rhea" id="RHEA:31331"/>
        <dbReference type="ChEBI" id="CHEBI:15378"/>
        <dbReference type="ChEBI" id="CHEBI:30616"/>
        <dbReference type="ChEBI" id="CHEBI:33019"/>
        <dbReference type="ChEBI" id="CHEBI:58698"/>
        <dbReference type="ChEBI" id="CHEBI:62727"/>
        <dbReference type="EC" id="2.7.7.75"/>
    </reaction>
    <physiologicalReaction direction="left-to-right" evidence="20">
        <dbReference type="Rhea" id="RHEA:31332"/>
    </physiologicalReaction>
</comment>
<evidence type="ECO:0000256" key="7">
    <source>
        <dbReference type="ARBA" id="ARBA00012509"/>
    </source>
</evidence>
<organism evidence="27 28">
    <name type="scientific">Armadillidium nasatum</name>
    <dbReference type="NCBI Taxonomy" id="96803"/>
    <lineage>
        <taxon>Eukaryota</taxon>
        <taxon>Metazoa</taxon>
        <taxon>Ecdysozoa</taxon>
        <taxon>Arthropoda</taxon>
        <taxon>Crustacea</taxon>
        <taxon>Multicrustacea</taxon>
        <taxon>Malacostraca</taxon>
        <taxon>Eumalacostraca</taxon>
        <taxon>Peracarida</taxon>
        <taxon>Isopoda</taxon>
        <taxon>Oniscidea</taxon>
        <taxon>Crinocheta</taxon>
        <taxon>Armadillidiidae</taxon>
        <taxon>Armadillidium</taxon>
    </lineage>
</organism>
<dbReference type="OrthoDB" id="4349954at2759"/>
<evidence type="ECO:0000256" key="16">
    <source>
        <dbReference type="ARBA" id="ARBA00023273"/>
    </source>
</evidence>
<dbReference type="Gene3D" id="2.40.340.10">
    <property type="entry name" value="MoeA, C-terminal, domain IV"/>
    <property type="match status" value="1"/>
</dbReference>
<evidence type="ECO:0000256" key="2">
    <source>
        <dbReference type="ARBA" id="ARBA00004279"/>
    </source>
</evidence>
<keyword evidence="15" id="KW-0628">Postsynaptic cell membrane</keyword>
<keyword evidence="11" id="KW-0770">Synapse</keyword>
<comment type="caution">
    <text evidence="27">The sequence shown here is derived from an EMBL/GenBank/DDBJ whole genome shotgun (WGS) entry which is preliminary data.</text>
</comment>
<evidence type="ECO:0000256" key="24">
    <source>
        <dbReference type="ARBA" id="ARBA00073890"/>
    </source>
</evidence>
<dbReference type="Gene3D" id="3.40.980.10">
    <property type="entry name" value="MoaB/Mog-like domain"/>
    <property type="match status" value="1"/>
</dbReference>
<dbReference type="PANTHER" id="PTHR10192">
    <property type="entry name" value="MOLYBDOPTERIN BIOSYNTHESIS PROTEIN"/>
    <property type="match status" value="1"/>
</dbReference>
<dbReference type="GO" id="GO:0005829">
    <property type="term" value="C:cytosol"/>
    <property type="evidence" value="ECO:0007669"/>
    <property type="project" value="UniProtKB-SubCell"/>
</dbReference>
<dbReference type="InterPro" id="IPR005111">
    <property type="entry name" value="MoeA_C_domain_IV"/>
</dbReference>